<evidence type="ECO:0000313" key="2">
    <source>
        <dbReference type="EMBL" id="MCF5058775.1"/>
    </source>
</evidence>
<protein>
    <submittedName>
        <fullName evidence="2">Uncharacterized protein</fullName>
    </submittedName>
</protein>
<keyword evidence="3" id="KW-1185">Reference proteome</keyword>
<dbReference type="Proteomes" id="UP000814172">
    <property type="component" value="Unassembled WGS sequence"/>
</dbReference>
<dbReference type="EMBL" id="WKEW01000062">
    <property type="protein sequence ID" value="MCF5058775.1"/>
    <property type="molecule type" value="Genomic_DNA"/>
</dbReference>
<gene>
    <name evidence="2" type="ORF">GIW75_17685</name>
</gene>
<evidence type="ECO:0000313" key="3">
    <source>
        <dbReference type="Proteomes" id="UP000814172"/>
    </source>
</evidence>
<dbReference type="RefSeq" id="WP_092231045.1">
    <property type="nucleotide sequence ID" value="NZ_FNTR01000003.1"/>
</dbReference>
<name>A0AAW5A849_9PSED</name>
<organism evidence="2 3">
    <name type="scientific">Pseudomonas proteolytica</name>
    <dbReference type="NCBI Taxonomy" id="219574"/>
    <lineage>
        <taxon>Bacteria</taxon>
        <taxon>Pseudomonadati</taxon>
        <taxon>Pseudomonadota</taxon>
        <taxon>Gammaproteobacteria</taxon>
        <taxon>Pseudomonadales</taxon>
        <taxon>Pseudomonadaceae</taxon>
        <taxon>Pseudomonas</taxon>
    </lineage>
</organism>
<dbReference type="AlphaFoldDB" id="A0AAW5A849"/>
<sequence>MGLTFVKEPVKTAEEARAIKKSRSGPDIEEPSREPVSLTEAEETLISEYRKSLDVFKKTHHYVVEDASEAQQLSYIFRHRGGVVFPGTDGLSTAQLDAYTRQTLSALRAGSYKRGDGLSYSYESFKKDVRGEFKAELKEGWVKKTDDLSGYSVINKELSIEAWF</sequence>
<accession>A0AAW5A849</accession>
<comment type="caution">
    <text evidence="2">The sequence shown here is derived from an EMBL/GenBank/DDBJ whole genome shotgun (WGS) entry which is preliminary data.</text>
</comment>
<reference evidence="2 3" key="1">
    <citation type="submission" date="2019-11" db="EMBL/GenBank/DDBJ databases">
        <title>Epiphytic Pseudomonas syringae from cherry orchards.</title>
        <authorList>
            <person name="Hulin M.T."/>
        </authorList>
    </citation>
    <scope>NUCLEOTIDE SEQUENCE [LARGE SCALE GENOMIC DNA]</scope>
    <source>
        <strain evidence="2 3">PA-6-9F</strain>
    </source>
</reference>
<feature type="region of interest" description="Disordered" evidence="1">
    <location>
        <begin position="15"/>
        <end position="40"/>
    </location>
</feature>
<evidence type="ECO:0000256" key="1">
    <source>
        <dbReference type="SAM" id="MobiDB-lite"/>
    </source>
</evidence>
<dbReference type="GeneID" id="55537703"/>
<proteinExistence type="predicted"/>
<feature type="compositionally biased region" description="Basic and acidic residues" evidence="1">
    <location>
        <begin position="15"/>
        <end position="33"/>
    </location>
</feature>